<feature type="compositionally biased region" description="Basic and acidic residues" evidence="5">
    <location>
        <begin position="417"/>
        <end position="427"/>
    </location>
</feature>
<dbReference type="PANTHER" id="PTHR31268:SF32">
    <property type="entry name" value="GALACTINOL--SUCROSE GALACTOSYLTRANSFERASE 2-RELATED"/>
    <property type="match status" value="1"/>
</dbReference>
<dbReference type="GO" id="GO:0004557">
    <property type="term" value="F:alpha-galactosidase activity"/>
    <property type="evidence" value="ECO:0007669"/>
    <property type="project" value="UniProtKB-EC"/>
</dbReference>
<dbReference type="AlphaFoldDB" id="A0A433QJ46"/>
<dbReference type="PANTHER" id="PTHR31268">
    <property type="match status" value="1"/>
</dbReference>
<comment type="catalytic activity">
    <reaction evidence="1">
        <text>Hydrolysis of terminal, non-reducing alpha-D-galactose residues in alpha-D-galactosides, including galactose oligosaccharides, galactomannans and galactolipids.</text>
        <dbReference type="EC" id="3.2.1.22"/>
    </reaction>
</comment>
<dbReference type="InterPro" id="IPR013785">
    <property type="entry name" value="Aldolase_TIM"/>
</dbReference>
<feature type="region of interest" description="Disordered" evidence="5">
    <location>
        <begin position="416"/>
        <end position="435"/>
    </location>
</feature>
<comment type="similarity">
    <text evidence="2">Belongs to the glycosyl hydrolases 36 family.</text>
</comment>
<evidence type="ECO:0000256" key="3">
    <source>
        <dbReference type="ARBA" id="ARBA00023277"/>
    </source>
</evidence>
<accession>A0A433QJ46</accession>
<sequence>MLRPPLASTVLVHRPTPLAFSLYAQTPRGEHHLWTNLNKDRTWAPLLFQLAIDNASLASNPPSQHCFELTVQTRDLDSGWYQFSVRSRREQDDKDEWRWWTAGEGENGLVCVTERDETEDLRPYHVLDGIPNTIRVVNEQGWLAPSSDVRCFHFQVPLLTDHRNTRATTPLGRPTNLVHYLGLERKSWWWLNPTTASLNHTSPAHISLPHLPRDLHFLLHRHSPGHLSLLIPITTPDVSTALQTDTTGTLHLLARNETQLPRQHASLALLLVRDTTPRMIFDLVSVAKLFIVSRILNHHSYPSLFLPSPTPHPTLDYLGYCTWNSLGPDLTHTTLLTALSILRAHDIPIAHILLDDGWADVDPLNRLRGFDTDPRKFPLGLKATIEQVLHENPGIRTVGVWHTLWGWWHGVNGVKPKGAEEEGKDGGEPETTDTPTGVRLLRRHADVARFYDTFYTHLKECGVGMVKVDNQAGFDEVEAEVGEAGEGPLWRTYQGVMWEAARRQLGDRGAVVYCMAQSPRYIFDVFWREEEGTRILRTSDDFFPTAPPSAHPWHLHSNALTSLFLLPPTTSTTLVPDWDMFQTIHPYGAYHASARALSGGPIYITDTPGSHSASITLRLGAHSKRDGWRVLRCERAAMPCVETVWGGDPGRSHGAGVVKLWNENVWDGGHACGVVGVWNAREEGSVVGVVSALDVPTANPGPRVVAWLHNRRVTISVPASDSCIPVLLPPRGFEIVHFVPLDIVSLPIPGGSLVEGSELRLACLGLVDKYNCTRAVLRAGVEEAGGGTVRYMARLWAADCGGCGFFVEAWGGIEVRGIVAMVDGKEAGVRVEREERVVVVDMGVKEVNGDEWYEVVLTIEV</sequence>
<dbReference type="Gene3D" id="3.20.20.70">
    <property type="entry name" value="Aldolase class I"/>
    <property type="match status" value="1"/>
</dbReference>
<dbReference type="InterPro" id="IPR017853">
    <property type="entry name" value="GH"/>
</dbReference>
<dbReference type="Pfam" id="PF05691">
    <property type="entry name" value="Raffinose_syn"/>
    <property type="match status" value="1"/>
</dbReference>
<gene>
    <name evidence="6" type="ORF">BC938DRAFT_480213</name>
</gene>
<organism evidence="6 7">
    <name type="scientific">Jimgerdemannia flammicorona</name>
    <dbReference type="NCBI Taxonomy" id="994334"/>
    <lineage>
        <taxon>Eukaryota</taxon>
        <taxon>Fungi</taxon>
        <taxon>Fungi incertae sedis</taxon>
        <taxon>Mucoromycota</taxon>
        <taxon>Mucoromycotina</taxon>
        <taxon>Endogonomycetes</taxon>
        <taxon>Endogonales</taxon>
        <taxon>Endogonaceae</taxon>
        <taxon>Jimgerdemannia</taxon>
    </lineage>
</organism>
<evidence type="ECO:0000256" key="4">
    <source>
        <dbReference type="ARBA" id="ARBA00049426"/>
    </source>
</evidence>
<dbReference type="EMBL" id="RBNJ01004663">
    <property type="protein sequence ID" value="RUS29809.1"/>
    <property type="molecule type" value="Genomic_DNA"/>
</dbReference>
<dbReference type="InterPro" id="IPR008811">
    <property type="entry name" value="Glycosyl_hydrolases_36"/>
</dbReference>
<evidence type="ECO:0000256" key="1">
    <source>
        <dbReference type="ARBA" id="ARBA00001255"/>
    </source>
</evidence>
<dbReference type="GO" id="GO:0047274">
    <property type="term" value="F:galactinol-sucrose galactosyltransferase activity"/>
    <property type="evidence" value="ECO:0007669"/>
    <property type="project" value="UniProtKB-EC"/>
</dbReference>
<evidence type="ECO:0000256" key="5">
    <source>
        <dbReference type="SAM" id="MobiDB-lite"/>
    </source>
</evidence>
<reference evidence="6 7" key="1">
    <citation type="journal article" date="2018" name="New Phytol.">
        <title>Phylogenomics of Endogonaceae and evolution of mycorrhizas within Mucoromycota.</title>
        <authorList>
            <person name="Chang Y."/>
            <person name="Desiro A."/>
            <person name="Na H."/>
            <person name="Sandor L."/>
            <person name="Lipzen A."/>
            <person name="Clum A."/>
            <person name="Barry K."/>
            <person name="Grigoriev I.V."/>
            <person name="Martin F.M."/>
            <person name="Stajich J.E."/>
            <person name="Smith M.E."/>
            <person name="Bonito G."/>
            <person name="Spatafora J.W."/>
        </authorList>
    </citation>
    <scope>NUCLEOTIDE SEQUENCE [LARGE SCALE GENOMIC DNA]</scope>
    <source>
        <strain evidence="6 7">AD002</strain>
    </source>
</reference>
<keyword evidence="7" id="KW-1185">Reference proteome</keyword>
<evidence type="ECO:0000256" key="2">
    <source>
        <dbReference type="ARBA" id="ARBA00007240"/>
    </source>
</evidence>
<evidence type="ECO:0000313" key="6">
    <source>
        <dbReference type="EMBL" id="RUS29809.1"/>
    </source>
</evidence>
<comment type="catalytic activity">
    <reaction evidence="4">
        <text>alpha-D-galactosyl-(1-&gt;3)-1D-myo-inositol + sucrose = raffinose + myo-inositol</text>
        <dbReference type="Rhea" id="RHEA:20161"/>
        <dbReference type="ChEBI" id="CHEBI:16634"/>
        <dbReference type="ChEBI" id="CHEBI:17268"/>
        <dbReference type="ChEBI" id="CHEBI:17505"/>
        <dbReference type="ChEBI" id="CHEBI:17992"/>
        <dbReference type="EC" id="2.4.1.82"/>
    </reaction>
</comment>
<evidence type="ECO:0000313" key="7">
    <source>
        <dbReference type="Proteomes" id="UP000274822"/>
    </source>
</evidence>
<proteinExistence type="inferred from homology"/>
<keyword evidence="3" id="KW-0119">Carbohydrate metabolism</keyword>
<dbReference type="SUPFAM" id="SSF51445">
    <property type="entry name" value="(Trans)glycosidases"/>
    <property type="match status" value="1"/>
</dbReference>
<comment type="caution">
    <text evidence="6">The sequence shown here is derived from an EMBL/GenBank/DDBJ whole genome shotgun (WGS) entry which is preliminary data.</text>
</comment>
<name>A0A433QJ46_9FUNG</name>
<dbReference type="Proteomes" id="UP000274822">
    <property type="component" value="Unassembled WGS sequence"/>
</dbReference>
<protein>
    <submittedName>
        <fullName evidence="6">Raffinose synthase or seed imbibition protein Sip1-domain-containing protein</fullName>
    </submittedName>
</protein>